<dbReference type="Gene3D" id="3.40.50.1980">
    <property type="entry name" value="Nitrogenase molybdenum iron protein domain"/>
    <property type="match status" value="2"/>
</dbReference>
<keyword evidence="7" id="KW-1185">Reference proteome</keyword>
<dbReference type="SUPFAM" id="SSF53807">
    <property type="entry name" value="Helical backbone' metal receptor"/>
    <property type="match status" value="1"/>
</dbReference>
<dbReference type="PATRIC" id="fig|1703.6.peg.3404"/>
<keyword evidence="3" id="KW-0813">Transport</keyword>
<evidence type="ECO:0000259" key="5">
    <source>
        <dbReference type="PROSITE" id="PS50983"/>
    </source>
</evidence>
<dbReference type="GO" id="GO:1901678">
    <property type="term" value="P:iron coordination entity transport"/>
    <property type="evidence" value="ECO:0007669"/>
    <property type="project" value="UniProtKB-ARBA"/>
</dbReference>
<dbReference type="NCBIfam" id="NF008200">
    <property type="entry name" value="PRK10957.1"/>
    <property type="match status" value="1"/>
</dbReference>
<dbReference type="AlphaFoldDB" id="A0A0B9AIK6"/>
<dbReference type="PANTHER" id="PTHR30532:SF24">
    <property type="entry name" value="FERRIC ENTEROBACTIN-BINDING PERIPLASMIC PROTEIN FEPB"/>
    <property type="match status" value="1"/>
</dbReference>
<name>A0A0B9AIK6_BRELN</name>
<evidence type="ECO:0000313" key="6">
    <source>
        <dbReference type="EMBL" id="KHS50549.1"/>
    </source>
</evidence>
<keyword evidence="4" id="KW-0732">Signal</keyword>
<dbReference type="FunFam" id="3.40.50.1980:FF:000009">
    <property type="entry name" value="Iron-enterobactin transporter periplasmic binding protein"/>
    <property type="match status" value="1"/>
</dbReference>
<sequence length="353" mass="37337">MHTDYSRKAHMSRVKLSRKRTFAAITLVAALGLSACGGSGSSESGNADAAADGQWPLTVTDDAGHEVTIDEAPESIVSTSVTLTGSLLAVDAPVTASGATMPNSPVADDKGFFTQWSDVAEEKDVEALYQGDPDVEAVLAEEPDLIVVSKTGQDSASAIYDQLSDIAPTVVIDYGDKDWQEVTSRLGEITGHEDDAKKVNDEFDARAQEVRESIDAPAQPVTGMVFNEKAKGGGSGASANIWTPDSAQAKLLEEVGFELAEVPEGTAGQGEMGKRADIVEVTGENLSKAVTGESVFLFNANEKTAEAYQKNSLVKSTPAVKNDAVYALGLDSFRLDFYSATNVLDRIEDEFGK</sequence>
<protein>
    <submittedName>
        <fullName evidence="6">ABC-type transporter, periplasmic subunit</fullName>
    </submittedName>
</protein>
<gene>
    <name evidence="6" type="ORF">AE0388_0078</name>
</gene>
<evidence type="ECO:0000256" key="4">
    <source>
        <dbReference type="ARBA" id="ARBA00022729"/>
    </source>
</evidence>
<dbReference type="EMBL" id="JTJZ01000023">
    <property type="protein sequence ID" value="KHS50549.1"/>
    <property type="molecule type" value="Genomic_DNA"/>
</dbReference>
<dbReference type="Proteomes" id="UP000031488">
    <property type="component" value="Unassembled WGS sequence"/>
</dbReference>
<dbReference type="Pfam" id="PF01497">
    <property type="entry name" value="Peripla_BP_2"/>
    <property type="match status" value="1"/>
</dbReference>
<evidence type="ECO:0000256" key="1">
    <source>
        <dbReference type="ARBA" id="ARBA00004196"/>
    </source>
</evidence>
<evidence type="ECO:0000313" key="7">
    <source>
        <dbReference type="Proteomes" id="UP000031488"/>
    </source>
</evidence>
<organism evidence="6 7">
    <name type="scientific">Brevibacterium linens</name>
    <dbReference type="NCBI Taxonomy" id="1703"/>
    <lineage>
        <taxon>Bacteria</taxon>
        <taxon>Bacillati</taxon>
        <taxon>Actinomycetota</taxon>
        <taxon>Actinomycetes</taxon>
        <taxon>Micrococcales</taxon>
        <taxon>Brevibacteriaceae</taxon>
        <taxon>Brevibacterium</taxon>
    </lineage>
</organism>
<reference evidence="6 7" key="1">
    <citation type="submission" date="2014-11" db="EMBL/GenBank/DDBJ databases">
        <title>Draft Genome Sequence of Brevibacterium linens AE038-8.</title>
        <authorList>
            <person name="Maizel D."/>
            <person name="Utturkar S.M."/>
            <person name="Brown S.D."/>
            <person name="Ferrero M."/>
            <person name="Rosen B.P."/>
        </authorList>
    </citation>
    <scope>NUCLEOTIDE SEQUENCE [LARGE SCALE GENOMIC DNA]</scope>
    <source>
        <strain evidence="6 7">AE038-8</strain>
    </source>
</reference>
<dbReference type="PANTHER" id="PTHR30532">
    <property type="entry name" value="IRON III DICITRATE-BINDING PERIPLASMIC PROTEIN"/>
    <property type="match status" value="1"/>
</dbReference>
<dbReference type="PROSITE" id="PS50983">
    <property type="entry name" value="FE_B12_PBP"/>
    <property type="match status" value="1"/>
</dbReference>
<dbReference type="GO" id="GO:0030288">
    <property type="term" value="C:outer membrane-bounded periplasmic space"/>
    <property type="evidence" value="ECO:0007669"/>
    <property type="project" value="TreeGrafter"/>
</dbReference>
<evidence type="ECO:0000256" key="3">
    <source>
        <dbReference type="ARBA" id="ARBA00022448"/>
    </source>
</evidence>
<comment type="similarity">
    <text evidence="2">Belongs to the bacterial solute-binding protein 8 family.</text>
</comment>
<proteinExistence type="inferred from homology"/>
<comment type="subcellular location">
    <subcellularLocation>
        <location evidence="1">Cell envelope</location>
    </subcellularLocation>
</comment>
<comment type="caution">
    <text evidence="6">The sequence shown here is derived from an EMBL/GenBank/DDBJ whole genome shotgun (WGS) entry which is preliminary data.</text>
</comment>
<dbReference type="InterPro" id="IPR002491">
    <property type="entry name" value="ABC_transptr_periplasmic_BD"/>
</dbReference>
<dbReference type="InterPro" id="IPR051313">
    <property type="entry name" value="Bact_iron-sidero_bind"/>
</dbReference>
<accession>A0A0B9AIK6</accession>
<evidence type="ECO:0000256" key="2">
    <source>
        <dbReference type="ARBA" id="ARBA00008814"/>
    </source>
</evidence>
<feature type="domain" description="Fe/B12 periplasmic-binding" evidence="5">
    <location>
        <begin position="75"/>
        <end position="353"/>
    </location>
</feature>
<dbReference type="CDD" id="cd01146">
    <property type="entry name" value="FhuD"/>
    <property type="match status" value="1"/>
</dbReference>